<dbReference type="EMBL" id="GL876980">
    <property type="protein sequence ID" value="KLU92330.1"/>
    <property type="molecule type" value="Genomic_DNA"/>
</dbReference>
<dbReference type="VEuPathDB" id="FungiDB:MAPG_11276"/>
<reference evidence="3" key="4">
    <citation type="journal article" date="2015" name="G3 (Bethesda)">
        <title>Genome sequences of three phytopathogenic species of the Magnaporthaceae family of fungi.</title>
        <authorList>
            <person name="Okagaki L.H."/>
            <person name="Nunes C.C."/>
            <person name="Sailsbery J."/>
            <person name="Clay B."/>
            <person name="Brown D."/>
            <person name="John T."/>
            <person name="Oh Y."/>
            <person name="Young N."/>
            <person name="Fitzgerald M."/>
            <person name="Haas B.J."/>
            <person name="Zeng Q."/>
            <person name="Young S."/>
            <person name="Adiconis X."/>
            <person name="Fan L."/>
            <person name="Levin J.Z."/>
            <person name="Mitchell T.K."/>
            <person name="Okubara P.A."/>
            <person name="Farman M.L."/>
            <person name="Kohn L.M."/>
            <person name="Birren B."/>
            <person name="Ma L.-J."/>
            <person name="Dean R.A."/>
        </authorList>
    </citation>
    <scope>NUCLEOTIDE SEQUENCE</scope>
    <source>
        <strain evidence="3">ATCC 64411 / 73-15</strain>
    </source>
</reference>
<evidence type="ECO:0000313" key="3">
    <source>
        <dbReference type="EnsemblFungi" id="MAPG_11276T0"/>
    </source>
</evidence>
<name>A0A0C4EEU5_MAGP6</name>
<dbReference type="eggNOG" id="ENOG502T0FS">
    <property type="taxonomic scope" value="Eukaryota"/>
</dbReference>
<evidence type="ECO:0000313" key="2">
    <source>
        <dbReference type="EMBL" id="KLU92330.1"/>
    </source>
</evidence>
<dbReference type="EnsemblFungi" id="MAPG_11276T0">
    <property type="protein sequence ID" value="MAPG_11276T0"/>
    <property type="gene ID" value="MAPG_11276"/>
</dbReference>
<gene>
    <name evidence="2" type="ORF">MAPG_11276</name>
</gene>
<protein>
    <submittedName>
        <fullName evidence="2 3">Uncharacterized protein</fullName>
    </submittedName>
</protein>
<proteinExistence type="predicted"/>
<accession>A0A0C4EEU5</accession>
<feature type="chain" id="PRO_5011847318" evidence="1">
    <location>
        <begin position="16"/>
        <end position="140"/>
    </location>
</feature>
<feature type="signal peptide" evidence="1">
    <location>
        <begin position="1"/>
        <end position="15"/>
    </location>
</feature>
<dbReference type="OrthoDB" id="5596743at2759"/>
<organism evidence="3 4">
    <name type="scientific">Magnaporthiopsis poae (strain ATCC 64411 / 73-15)</name>
    <name type="common">Kentucky bluegrass fungus</name>
    <name type="synonym">Magnaporthe poae</name>
    <dbReference type="NCBI Taxonomy" id="644358"/>
    <lineage>
        <taxon>Eukaryota</taxon>
        <taxon>Fungi</taxon>
        <taxon>Dikarya</taxon>
        <taxon>Ascomycota</taxon>
        <taxon>Pezizomycotina</taxon>
        <taxon>Sordariomycetes</taxon>
        <taxon>Sordariomycetidae</taxon>
        <taxon>Magnaporthales</taxon>
        <taxon>Magnaporthaceae</taxon>
        <taxon>Magnaporthiopsis</taxon>
    </lineage>
</organism>
<reference evidence="3" key="5">
    <citation type="submission" date="2015-06" db="UniProtKB">
        <authorList>
            <consortium name="EnsemblFungi"/>
        </authorList>
    </citation>
    <scope>IDENTIFICATION</scope>
    <source>
        <strain evidence="3">ATCC 64411</strain>
    </source>
</reference>
<dbReference type="EMBL" id="ADBL01002779">
    <property type="status" value="NOT_ANNOTATED_CDS"/>
    <property type="molecule type" value="Genomic_DNA"/>
</dbReference>
<reference evidence="4" key="2">
    <citation type="submission" date="2010-05" db="EMBL/GenBank/DDBJ databases">
        <title>The genome sequence of Magnaporthe poae strain ATCC 64411.</title>
        <authorList>
            <person name="Ma L.-J."/>
            <person name="Dead R."/>
            <person name="Young S."/>
            <person name="Zeng Q."/>
            <person name="Koehrsen M."/>
            <person name="Alvarado L."/>
            <person name="Berlin A."/>
            <person name="Chapman S.B."/>
            <person name="Chen Z."/>
            <person name="Freedman E."/>
            <person name="Gellesch M."/>
            <person name="Goldberg J."/>
            <person name="Griggs A."/>
            <person name="Gujja S."/>
            <person name="Heilman E.R."/>
            <person name="Heiman D."/>
            <person name="Hepburn T."/>
            <person name="Howarth C."/>
            <person name="Jen D."/>
            <person name="Larson L."/>
            <person name="Mehta T."/>
            <person name="Neiman D."/>
            <person name="Pearson M."/>
            <person name="Roberts A."/>
            <person name="Saif S."/>
            <person name="Shea T."/>
            <person name="Shenoy N."/>
            <person name="Sisk P."/>
            <person name="Stolte C."/>
            <person name="Sykes S."/>
            <person name="Walk T."/>
            <person name="White J."/>
            <person name="Yandava C."/>
            <person name="Haas B."/>
            <person name="Nusbaum C."/>
            <person name="Birren B."/>
        </authorList>
    </citation>
    <scope>NUCLEOTIDE SEQUENCE [LARGE SCALE GENOMIC DNA]</scope>
    <source>
        <strain evidence="4">ATCC 64411 / 73-15</strain>
    </source>
</reference>
<keyword evidence="1" id="KW-0732">Signal</keyword>
<sequence length="140" mass="14259">MKAAVVLSLVSLAVAGVVEKRECAGNNCNRAITGTRAGLPAVSLRSADCSSFLRTTVTPAPATVTVTVEAEGTMVAKRDDVLEIRQATVVPSALPAYATQCSGAPAYASACSCFGITGTVTTAPTPTVTVTTTIDYCEDL</sequence>
<reference evidence="2" key="1">
    <citation type="submission" date="2010-05" db="EMBL/GenBank/DDBJ databases">
        <title>The Genome Sequence of Magnaporthe poae strain ATCC 64411.</title>
        <authorList>
            <consortium name="The Broad Institute Genome Sequencing Platform"/>
            <consortium name="Broad Institute Genome Sequencing Center for Infectious Disease"/>
            <person name="Ma L.-J."/>
            <person name="Dead R."/>
            <person name="Young S."/>
            <person name="Zeng Q."/>
            <person name="Koehrsen M."/>
            <person name="Alvarado L."/>
            <person name="Berlin A."/>
            <person name="Chapman S.B."/>
            <person name="Chen Z."/>
            <person name="Freedman E."/>
            <person name="Gellesch M."/>
            <person name="Goldberg J."/>
            <person name="Griggs A."/>
            <person name="Gujja S."/>
            <person name="Heilman E.R."/>
            <person name="Heiman D."/>
            <person name="Hepburn T."/>
            <person name="Howarth C."/>
            <person name="Jen D."/>
            <person name="Larson L."/>
            <person name="Mehta T."/>
            <person name="Neiman D."/>
            <person name="Pearson M."/>
            <person name="Roberts A."/>
            <person name="Saif S."/>
            <person name="Shea T."/>
            <person name="Shenoy N."/>
            <person name="Sisk P."/>
            <person name="Stolte C."/>
            <person name="Sykes S."/>
            <person name="Walk T."/>
            <person name="White J."/>
            <person name="Yandava C."/>
            <person name="Haas B."/>
            <person name="Nusbaum C."/>
            <person name="Birren B."/>
        </authorList>
    </citation>
    <scope>NUCLEOTIDE SEQUENCE</scope>
    <source>
        <strain evidence="2">ATCC 64411</strain>
    </source>
</reference>
<dbReference type="AlphaFoldDB" id="A0A0C4EEU5"/>
<evidence type="ECO:0000256" key="1">
    <source>
        <dbReference type="SAM" id="SignalP"/>
    </source>
</evidence>
<reference evidence="2" key="3">
    <citation type="submission" date="2011-03" db="EMBL/GenBank/DDBJ databases">
        <title>Annotation of Magnaporthe poae ATCC 64411.</title>
        <authorList>
            <person name="Ma L.-J."/>
            <person name="Dead R."/>
            <person name="Young S.K."/>
            <person name="Zeng Q."/>
            <person name="Gargeya S."/>
            <person name="Fitzgerald M."/>
            <person name="Haas B."/>
            <person name="Abouelleil A."/>
            <person name="Alvarado L."/>
            <person name="Arachchi H.M."/>
            <person name="Berlin A."/>
            <person name="Brown A."/>
            <person name="Chapman S.B."/>
            <person name="Chen Z."/>
            <person name="Dunbar C."/>
            <person name="Freedman E."/>
            <person name="Gearin G."/>
            <person name="Gellesch M."/>
            <person name="Goldberg J."/>
            <person name="Griggs A."/>
            <person name="Gujja S."/>
            <person name="Heiman D."/>
            <person name="Howarth C."/>
            <person name="Larson L."/>
            <person name="Lui A."/>
            <person name="MacDonald P.J.P."/>
            <person name="Mehta T."/>
            <person name="Montmayeur A."/>
            <person name="Murphy C."/>
            <person name="Neiman D."/>
            <person name="Pearson M."/>
            <person name="Priest M."/>
            <person name="Roberts A."/>
            <person name="Saif S."/>
            <person name="Shea T."/>
            <person name="Shenoy N."/>
            <person name="Sisk P."/>
            <person name="Stolte C."/>
            <person name="Sykes S."/>
            <person name="Yandava C."/>
            <person name="Wortman J."/>
            <person name="Nusbaum C."/>
            <person name="Birren B."/>
        </authorList>
    </citation>
    <scope>NUCLEOTIDE SEQUENCE</scope>
    <source>
        <strain evidence="2">ATCC 64411</strain>
    </source>
</reference>
<dbReference type="OMA" id="TSDYCED"/>
<dbReference type="STRING" id="644358.A0A0C4EEU5"/>
<keyword evidence="4" id="KW-1185">Reference proteome</keyword>
<dbReference type="Proteomes" id="UP000011715">
    <property type="component" value="Unassembled WGS sequence"/>
</dbReference>
<evidence type="ECO:0000313" key="4">
    <source>
        <dbReference type="Proteomes" id="UP000011715"/>
    </source>
</evidence>